<dbReference type="RefSeq" id="WP_011084921.1">
    <property type="nucleotide sequence ID" value="NZ_BJNK01000048.1"/>
</dbReference>
<evidence type="ECO:0000313" key="3">
    <source>
        <dbReference type="EMBL" id="MET4724631.1"/>
    </source>
</evidence>
<evidence type="ECO:0000313" key="5">
    <source>
        <dbReference type="Proteomes" id="UP000181962"/>
    </source>
</evidence>
<dbReference type="Proteomes" id="UP001549291">
    <property type="component" value="Unassembled WGS sequence"/>
</dbReference>
<reference evidence="2 4" key="1">
    <citation type="submission" date="2014-09" db="EMBL/GenBank/DDBJ databases">
        <title>Draft genome of Bradyrhizobium japonicum Is-34.</title>
        <authorList>
            <person name="Tsurumaru H."/>
            <person name="Yamakawa T."/>
            <person name="Hashimoto S."/>
            <person name="Okizaki K."/>
            <person name="Kanesaki Y."/>
            <person name="Yoshikawa H."/>
            <person name="Yajima S."/>
        </authorList>
    </citation>
    <scope>NUCLEOTIDE SEQUENCE [LARGE SCALE GENOMIC DNA]</scope>
    <source>
        <strain evidence="2 4">Is-34</strain>
    </source>
</reference>
<sequence>MFGNPSEYLAKTAEVLSIQLKPDLVATDVEMKASREFLIHNGGLINQLYLDEAGRKLGAKSMKNSISTKIFRRRSQERQNVIRRYPRETEQKYR</sequence>
<evidence type="ECO:0000313" key="4">
    <source>
        <dbReference type="Proteomes" id="UP000030377"/>
    </source>
</evidence>
<evidence type="ECO:0000313" key="2">
    <source>
        <dbReference type="EMBL" id="KGT74110.1"/>
    </source>
</evidence>
<dbReference type="KEGG" id="bjp:RN69_37510"/>
<accession>A0A0A3XIG7</accession>
<keyword evidence="6" id="KW-1185">Reference proteome</keyword>
<protein>
    <submittedName>
        <fullName evidence="2">Uncharacterized protein</fullName>
    </submittedName>
</protein>
<dbReference type="AlphaFoldDB" id="A0A0A3XIG7"/>
<dbReference type="EMBL" id="CP017637">
    <property type="protein sequence ID" value="APG14697.1"/>
    <property type="molecule type" value="Genomic_DNA"/>
</dbReference>
<reference evidence="1 5" key="2">
    <citation type="submission" date="2016-11" db="EMBL/GenBank/DDBJ databases">
        <title>Complete Genome Sequence of Bradyrhizobium sp. strain J5, an isolated from soybean nodule in Hokkaido.</title>
        <authorList>
            <person name="Kanehara K."/>
        </authorList>
    </citation>
    <scope>NUCLEOTIDE SEQUENCE [LARGE SCALE GENOMIC DNA]</scope>
    <source>
        <strain evidence="1 5">J5</strain>
    </source>
</reference>
<proteinExistence type="predicted"/>
<dbReference type="Proteomes" id="UP000181962">
    <property type="component" value="Chromosome"/>
</dbReference>
<organism evidence="2 4">
    <name type="scientific">Bradyrhizobium japonicum</name>
    <dbReference type="NCBI Taxonomy" id="375"/>
    <lineage>
        <taxon>Bacteria</taxon>
        <taxon>Pseudomonadati</taxon>
        <taxon>Pseudomonadota</taxon>
        <taxon>Alphaproteobacteria</taxon>
        <taxon>Hyphomicrobiales</taxon>
        <taxon>Nitrobacteraceae</taxon>
        <taxon>Bradyrhizobium</taxon>
    </lineage>
</organism>
<gene>
    <name evidence="3" type="ORF">ABIF63_008737</name>
    <name evidence="1" type="ORF">BKD09_40730</name>
    <name evidence="2" type="ORF">MA20_40675</name>
</gene>
<reference evidence="3 6" key="3">
    <citation type="submission" date="2024-06" db="EMBL/GenBank/DDBJ databases">
        <title>Genomic Encyclopedia of Type Strains, Phase V (KMG-V): Genome sequencing to study the core and pangenomes of soil and plant-associated prokaryotes.</title>
        <authorList>
            <person name="Whitman W."/>
        </authorList>
    </citation>
    <scope>NUCLEOTIDE SEQUENCE [LARGE SCALE GENOMIC DNA]</scope>
    <source>
        <strain evidence="3 6">USDA 160</strain>
    </source>
</reference>
<name>A0A0A3XIG7_BRAJP</name>
<dbReference type="EMBL" id="JRPN01000036">
    <property type="protein sequence ID" value="KGT74110.1"/>
    <property type="molecule type" value="Genomic_DNA"/>
</dbReference>
<dbReference type="PATRIC" id="fig|375.37.peg.7411"/>
<dbReference type="OrthoDB" id="8247937at2"/>
<evidence type="ECO:0000313" key="1">
    <source>
        <dbReference type="EMBL" id="APG14697.1"/>
    </source>
</evidence>
<evidence type="ECO:0000313" key="6">
    <source>
        <dbReference type="Proteomes" id="UP001549291"/>
    </source>
</evidence>
<dbReference type="Proteomes" id="UP000030377">
    <property type="component" value="Unassembled WGS sequence"/>
</dbReference>
<dbReference type="EMBL" id="JBEPTQ010000002">
    <property type="protein sequence ID" value="MET4724631.1"/>
    <property type="molecule type" value="Genomic_DNA"/>
</dbReference>
<dbReference type="GeneID" id="46489184"/>